<evidence type="ECO:0000313" key="1">
    <source>
        <dbReference type="EMBL" id="KAG5388659.1"/>
    </source>
</evidence>
<organism evidence="1 2">
    <name type="scientific">Brassica rapa subsp. trilocularis</name>
    <dbReference type="NCBI Taxonomy" id="1813537"/>
    <lineage>
        <taxon>Eukaryota</taxon>
        <taxon>Viridiplantae</taxon>
        <taxon>Streptophyta</taxon>
        <taxon>Embryophyta</taxon>
        <taxon>Tracheophyta</taxon>
        <taxon>Spermatophyta</taxon>
        <taxon>Magnoliopsida</taxon>
        <taxon>eudicotyledons</taxon>
        <taxon>Gunneridae</taxon>
        <taxon>Pentapetalae</taxon>
        <taxon>rosids</taxon>
        <taxon>malvids</taxon>
        <taxon>Brassicales</taxon>
        <taxon>Brassicaceae</taxon>
        <taxon>Brassiceae</taxon>
        <taxon>Brassica</taxon>
    </lineage>
</organism>
<sequence length="262" mass="29843">MGDQDKDKNMENPYVVQKGCDRTQIEHQLVRIMDTAQGVIFQPTQQVKTDGRARIHFGRGGRSVTYLDELSELSDTSLELNELSDTEDGAGLVAERNGHFSAHREIHNKFNLGFFRMRPKAWADHNQTANLDAGRLGGWFESHHRLGGWSQRLGMSQKARVAKGCELPKSVSDQKVISNPYGSVYDLLSQYKYTVYISQGPRPDQDMVDKFILSVIIWIEELRMVLVKPRSREGSVSESLCIVWLDDAREELVIVYETVKKL</sequence>
<evidence type="ECO:0000313" key="2">
    <source>
        <dbReference type="Proteomes" id="UP000823674"/>
    </source>
</evidence>
<keyword evidence="2" id="KW-1185">Reference proteome</keyword>
<comment type="caution">
    <text evidence="1">The sequence shown here is derived from an EMBL/GenBank/DDBJ whole genome shotgun (WGS) entry which is preliminary data.</text>
</comment>
<dbReference type="Proteomes" id="UP000823674">
    <property type="component" value="Chromosome A08"/>
</dbReference>
<protein>
    <submittedName>
        <fullName evidence="1">Uncharacterized protein</fullName>
    </submittedName>
</protein>
<proteinExistence type="predicted"/>
<gene>
    <name evidence="1" type="primary">A08g504540.1_BraROA</name>
    <name evidence="1" type="ORF">IGI04_030200</name>
</gene>
<name>A0ABQ7LQ48_BRACM</name>
<dbReference type="EMBL" id="JADBGQ010000007">
    <property type="protein sequence ID" value="KAG5388659.1"/>
    <property type="molecule type" value="Genomic_DNA"/>
</dbReference>
<accession>A0ABQ7LQ48</accession>
<reference evidence="1 2" key="1">
    <citation type="submission" date="2021-03" db="EMBL/GenBank/DDBJ databases">
        <authorList>
            <person name="King G.J."/>
            <person name="Bancroft I."/>
            <person name="Baten A."/>
            <person name="Bloomfield J."/>
            <person name="Borpatragohain P."/>
            <person name="He Z."/>
            <person name="Irish N."/>
            <person name="Irwin J."/>
            <person name="Liu K."/>
            <person name="Mauleon R.P."/>
            <person name="Moore J."/>
            <person name="Morris R."/>
            <person name="Ostergaard L."/>
            <person name="Wang B."/>
            <person name="Wells R."/>
        </authorList>
    </citation>
    <scope>NUCLEOTIDE SEQUENCE [LARGE SCALE GENOMIC DNA]</scope>
    <source>
        <strain evidence="1">R-o-18</strain>
        <tissue evidence="1">Leaf</tissue>
    </source>
</reference>